<feature type="compositionally biased region" description="Polar residues" evidence="1">
    <location>
        <begin position="142"/>
        <end position="154"/>
    </location>
</feature>
<reference evidence="2 3" key="1">
    <citation type="submission" date="2024-04" db="EMBL/GenBank/DDBJ databases">
        <authorList>
            <person name="Fracassetti M."/>
        </authorList>
    </citation>
    <scope>NUCLEOTIDE SEQUENCE [LARGE SCALE GENOMIC DNA]</scope>
</reference>
<evidence type="ECO:0000313" key="2">
    <source>
        <dbReference type="EMBL" id="CAL1355547.1"/>
    </source>
</evidence>
<name>A0AAV2CHW1_9ROSI</name>
<gene>
    <name evidence="2" type="ORF">LTRI10_LOCUS3302</name>
</gene>
<dbReference type="Proteomes" id="UP001497516">
    <property type="component" value="Chromosome 1"/>
</dbReference>
<dbReference type="EMBL" id="OZ034813">
    <property type="protein sequence ID" value="CAL1355547.1"/>
    <property type="molecule type" value="Genomic_DNA"/>
</dbReference>
<dbReference type="AlphaFoldDB" id="A0AAV2CHW1"/>
<organism evidence="2 3">
    <name type="scientific">Linum trigynum</name>
    <dbReference type="NCBI Taxonomy" id="586398"/>
    <lineage>
        <taxon>Eukaryota</taxon>
        <taxon>Viridiplantae</taxon>
        <taxon>Streptophyta</taxon>
        <taxon>Embryophyta</taxon>
        <taxon>Tracheophyta</taxon>
        <taxon>Spermatophyta</taxon>
        <taxon>Magnoliopsida</taxon>
        <taxon>eudicotyledons</taxon>
        <taxon>Gunneridae</taxon>
        <taxon>Pentapetalae</taxon>
        <taxon>rosids</taxon>
        <taxon>fabids</taxon>
        <taxon>Malpighiales</taxon>
        <taxon>Linaceae</taxon>
        <taxon>Linum</taxon>
    </lineage>
</organism>
<evidence type="ECO:0000313" key="3">
    <source>
        <dbReference type="Proteomes" id="UP001497516"/>
    </source>
</evidence>
<keyword evidence="3" id="KW-1185">Reference proteome</keyword>
<sequence length="183" mass="18752">MEIGLGGLVLISPKAWTGPTVPMEAGLPIWPNSPNNPQEAGWPIKLAGPMESAWPTRPRTPIPPSLPNPLPLLPRVMATQRLSPKAKTRCASTATAAGAIESICLCPKAGSDVAAEAIAGGAKPSPATDIRPSALPGDCSPLPSSLESRTSPQAEVSEVKQAESCLPESMSGAASCFLQKNAG</sequence>
<feature type="region of interest" description="Disordered" evidence="1">
    <location>
        <begin position="121"/>
        <end position="170"/>
    </location>
</feature>
<proteinExistence type="predicted"/>
<protein>
    <submittedName>
        <fullName evidence="2">Uncharacterized protein</fullName>
    </submittedName>
</protein>
<accession>A0AAV2CHW1</accession>
<evidence type="ECO:0000256" key="1">
    <source>
        <dbReference type="SAM" id="MobiDB-lite"/>
    </source>
</evidence>